<evidence type="ECO:0000256" key="3">
    <source>
        <dbReference type="ARBA" id="ARBA00022729"/>
    </source>
</evidence>
<dbReference type="InterPro" id="IPR023346">
    <property type="entry name" value="Lysozyme-like_dom_sf"/>
</dbReference>
<reference evidence="10" key="1">
    <citation type="submission" date="2021-02" db="EMBL/GenBank/DDBJ databases">
        <authorList>
            <person name="Nowell W R."/>
        </authorList>
    </citation>
    <scope>NUCLEOTIDE SEQUENCE</scope>
</reference>
<comment type="caution">
    <text evidence="10">The sequence shown here is derived from an EMBL/GenBank/DDBJ whole genome shotgun (WGS) entry which is preliminary data.</text>
</comment>
<dbReference type="CDD" id="cd00325">
    <property type="entry name" value="chitinase_GH19"/>
    <property type="match status" value="1"/>
</dbReference>
<dbReference type="EMBL" id="CAJNOJ010000112">
    <property type="protein sequence ID" value="CAF1137549.1"/>
    <property type="molecule type" value="Genomic_DNA"/>
</dbReference>
<keyword evidence="4" id="KW-0378">Hydrolase</keyword>
<evidence type="ECO:0000256" key="1">
    <source>
        <dbReference type="ARBA" id="ARBA00000822"/>
    </source>
</evidence>
<dbReference type="EC" id="3.2.1.14" evidence="2"/>
<keyword evidence="3 8" id="KW-0732">Signal</keyword>
<evidence type="ECO:0000256" key="2">
    <source>
        <dbReference type="ARBA" id="ARBA00012729"/>
    </source>
</evidence>
<feature type="signal peptide" evidence="8">
    <location>
        <begin position="1"/>
        <end position="25"/>
    </location>
</feature>
<dbReference type="Pfam" id="PF00182">
    <property type="entry name" value="Glyco_hydro_19"/>
    <property type="match status" value="1"/>
</dbReference>
<keyword evidence="5" id="KW-0119">Carbohydrate metabolism</keyword>
<feature type="compositionally biased region" description="Polar residues" evidence="7">
    <location>
        <begin position="301"/>
        <end position="331"/>
    </location>
</feature>
<comment type="catalytic activity">
    <reaction evidence="1">
        <text>Random endo-hydrolysis of N-acetyl-beta-D-glucosaminide (1-&gt;4)-beta-linkages in chitin and chitodextrins.</text>
        <dbReference type="EC" id="3.2.1.14"/>
    </reaction>
</comment>
<dbReference type="InterPro" id="IPR000726">
    <property type="entry name" value="Glyco_hydro_19_cat"/>
</dbReference>
<organism evidence="10 11">
    <name type="scientific">Adineta ricciae</name>
    <name type="common">Rotifer</name>
    <dbReference type="NCBI Taxonomy" id="249248"/>
    <lineage>
        <taxon>Eukaryota</taxon>
        <taxon>Metazoa</taxon>
        <taxon>Spiralia</taxon>
        <taxon>Gnathifera</taxon>
        <taxon>Rotifera</taxon>
        <taxon>Eurotatoria</taxon>
        <taxon>Bdelloidea</taxon>
        <taxon>Adinetida</taxon>
        <taxon>Adinetidae</taxon>
        <taxon>Adineta</taxon>
    </lineage>
</organism>
<feature type="domain" description="VWFA" evidence="9">
    <location>
        <begin position="360"/>
        <end position="439"/>
    </location>
</feature>
<feature type="region of interest" description="Disordered" evidence="7">
    <location>
        <begin position="287"/>
        <end position="331"/>
    </location>
</feature>
<name>A0A814RQQ3_ADIRI</name>
<evidence type="ECO:0000256" key="4">
    <source>
        <dbReference type="ARBA" id="ARBA00022801"/>
    </source>
</evidence>
<dbReference type="SUPFAM" id="SSF53955">
    <property type="entry name" value="Lysozyme-like"/>
    <property type="match status" value="1"/>
</dbReference>
<sequence length="679" mass="75973">MPNERLTNIILIIYIFSQNFIGGNAQNMTHANTTRLCRNNCKMPSLSFQQSVSIPSNCGSVSSFYGCRVTIDVNYTRRTYSISFSAYEEDTFEMTSVDYDYSVDEALYLMFYRRIFTNTLIFTCLTDDYCADKYVSVVVQQLIDSESILQELLPLYLVNSTDNRTITCKNGTVDEIECYGGFCESITDGTTIWAHHSCNYPSELSVLSTVELTSIMAFFNRYQPENLDSNHINNDRVTLLCNVDLCNSVETRNRGNLILDRYNLAAFGFIKNDTTIATTTIEMIPSTTTSPSTYSTASPEISNATTRSTTVLPATQSPTSQNTLTSSCTTPETSDNALQPWHIALIVIGSIVLVAIKHCRSLGEGTSRVVLVLTDRYSNCGTRVAPQSDLLLSVSRASVFTIGVGGSVNNAELLQIANEKKYVMHVQSHHDLISTVNNITVYTCGIPAFVVTNVGVHTSVPNNIFRYYQVDTTELLARNRIRQVDLCCLSLVYCFSPSFYRYSRRRITASQLKAIMPRCKHPGYLSHINTAMNEGSINTCNRKAAFLAQIAHESSELLYMEELASGAAYEGRKDLGNTEKGDGKRYKGRGPIQLTGRANYRAAGKALNLDLINHPEKVKTPEVGFRTTVWFWTKHKLNELADKKTLQSFRLITRRINGGRMGEADREKYWTRAKKALGC</sequence>
<proteinExistence type="predicted"/>
<dbReference type="PANTHER" id="PTHR22595:SF171">
    <property type="entry name" value="BASIC ENDOCHITINASE B"/>
    <property type="match status" value="1"/>
</dbReference>
<evidence type="ECO:0000313" key="10">
    <source>
        <dbReference type="EMBL" id="CAF1137549.1"/>
    </source>
</evidence>
<dbReference type="Gene3D" id="1.10.530.10">
    <property type="match status" value="1"/>
</dbReference>
<accession>A0A814RQQ3</accession>
<evidence type="ECO:0000256" key="8">
    <source>
        <dbReference type="SAM" id="SignalP"/>
    </source>
</evidence>
<dbReference type="GO" id="GO:0006032">
    <property type="term" value="P:chitin catabolic process"/>
    <property type="evidence" value="ECO:0007669"/>
    <property type="project" value="InterPro"/>
</dbReference>
<dbReference type="GO" id="GO:0050832">
    <property type="term" value="P:defense response to fungus"/>
    <property type="evidence" value="ECO:0007669"/>
    <property type="project" value="TreeGrafter"/>
</dbReference>
<dbReference type="AlphaFoldDB" id="A0A814RQQ3"/>
<dbReference type="SUPFAM" id="SSF53300">
    <property type="entry name" value="vWA-like"/>
    <property type="match status" value="1"/>
</dbReference>
<evidence type="ECO:0000256" key="7">
    <source>
        <dbReference type="SAM" id="MobiDB-lite"/>
    </source>
</evidence>
<gene>
    <name evidence="10" type="ORF">EDS130_LOCUS21904</name>
</gene>
<feature type="compositionally biased region" description="Low complexity" evidence="7">
    <location>
        <begin position="287"/>
        <end position="300"/>
    </location>
</feature>
<dbReference type="GO" id="GO:0008843">
    <property type="term" value="F:endochitinase activity"/>
    <property type="evidence" value="ECO:0007669"/>
    <property type="project" value="UniProtKB-EC"/>
</dbReference>
<feature type="chain" id="PRO_5032355144" description="chitinase" evidence="8">
    <location>
        <begin position="26"/>
        <end position="679"/>
    </location>
</feature>
<dbReference type="InterPro" id="IPR036465">
    <property type="entry name" value="vWFA_dom_sf"/>
</dbReference>
<dbReference type="PANTHER" id="PTHR22595">
    <property type="entry name" value="CHITINASE-RELATED"/>
    <property type="match status" value="1"/>
</dbReference>
<dbReference type="Gene3D" id="3.40.50.410">
    <property type="entry name" value="von Willebrand factor, type A domain"/>
    <property type="match status" value="1"/>
</dbReference>
<protein>
    <recommendedName>
        <fullName evidence="2">chitinase</fullName>
        <ecNumber evidence="2">3.2.1.14</ecNumber>
    </recommendedName>
</protein>
<dbReference type="InterPro" id="IPR002035">
    <property type="entry name" value="VWF_A"/>
</dbReference>
<dbReference type="PROSITE" id="PS50234">
    <property type="entry name" value="VWFA"/>
    <property type="match status" value="1"/>
</dbReference>
<evidence type="ECO:0000256" key="5">
    <source>
        <dbReference type="ARBA" id="ARBA00023277"/>
    </source>
</evidence>
<evidence type="ECO:0000259" key="9">
    <source>
        <dbReference type="PROSITE" id="PS50234"/>
    </source>
</evidence>
<dbReference type="OrthoDB" id="5985073at2759"/>
<dbReference type="Proteomes" id="UP000663852">
    <property type="component" value="Unassembled WGS sequence"/>
</dbReference>
<evidence type="ECO:0000313" key="11">
    <source>
        <dbReference type="Proteomes" id="UP000663852"/>
    </source>
</evidence>
<evidence type="ECO:0000256" key="6">
    <source>
        <dbReference type="ARBA" id="ARBA00023295"/>
    </source>
</evidence>
<dbReference type="GO" id="GO:0016998">
    <property type="term" value="P:cell wall macromolecule catabolic process"/>
    <property type="evidence" value="ECO:0007669"/>
    <property type="project" value="InterPro"/>
</dbReference>
<dbReference type="Pfam" id="PF00092">
    <property type="entry name" value="VWA"/>
    <property type="match status" value="1"/>
</dbReference>
<keyword evidence="6" id="KW-0326">Glycosidase</keyword>